<comment type="caution">
    <text evidence="2">The sequence shown here is derived from an EMBL/GenBank/DDBJ whole genome shotgun (WGS) entry which is preliminary data.</text>
</comment>
<feature type="region of interest" description="Disordered" evidence="1">
    <location>
        <begin position="486"/>
        <end position="526"/>
    </location>
</feature>
<feature type="compositionally biased region" description="Polar residues" evidence="1">
    <location>
        <begin position="494"/>
        <end position="515"/>
    </location>
</feature>
<feature type="compositionally biased region" description="Basic and acidic residues" evidence="1">
    <location>
        <begin position="933"/>
        <end position="956"/>
    </location>
</feature>
<feature type="compositionally biased region" description="Low complexity" evidence="1">
    <location>
        <begin position="2137"/>
        <end position="2156"/>
    </location>
</feature>
<evidence type="ECO:0000313" key="3">
    <source>
        <dbReference type="Proteomes" id="UP001458880"/>
    </source>
</evidence>
<feature type="compositionally biased region" description="Polar residues" evidence="1">
    <location>
        <begin position="313"/>
        <end position="331"/>
    </location>
</feature>
<feature type="compositionally biased region" description="Basic and acidic residues" evidence="1">
    <location>
        <begin position="1122"/>
        <end position="1147"/>
    </location>
</feature>
<feature type="region of interest" description="Disordered" evidence="1">
    <location>
        <begin position="664"/>
        <end position="695"/>
    </location>
</feature>
<feature type="compositionally biased region" description="Basic residues" evidence="1">
    <location>
        <begin position="182"/>
        <end position="200"/>
    </location>
</feature>
<dbReference type="Proteomes" id="UP001458880">
    <property type="component" value="Unassembled WGS sequence"/>
</dbReference>
<feature type="compositionally biased region" description="Acidic residues" evidence="1">
    <location>
        <begin position="880"/>
        <end position="894"/>
    </location>
</feature>
<evidence type="ECO:0000256" key="1">
    <source>
        <dbReference type="SAM" id="MobiDB-lite"/>
    </source>
</evidence>
<feature type="region of interest" description="Disordered" evidence="1">
    <location>
        <begin position="2134"/>
        <end position="2162"/>
    </location>
</feature>
<feature type="compositionally biased region" description="Polar residues" evidence="1">
    <location>
        <begin position="1946"/>
        <end position="1964"/>
    </location>
</feature>
<feature type="region of interest" description="Disordered" evidence="1">
    <location>
        <begin position="2077"/>
        <end position="2104"/>
    </location>
</feature>
<feature type="region of interest" description="Disordered" evidence="1">
    <location>
        <begin position="873"/>
        <end position="1018"/>
    </location>
</feature>
<feature type="compositionally biased region" description="Polar residues" evidence="1">
    <location>
        <begin position="2094"/>
        <end position="2104"/>
    </location>
</feature>
<feature type="compositionally biased region" description="Acidic residues" evidence="1">
    <location>
        <begin position="957"/>
        <end position="966"/>
    </location>
</feature>
<sequence>MGFTRSQYDMCLYLKVTEELELYLLLYVDDIILTGNDAMELNSIKDTLSLEFTGNLYMAGSFLLKEVVVFLCFIEILKADGDLLEAIQLNAGNPPELNDFLRNVIQHKQVFSWIRHAARSAEDPQQEERNSYNDLQLQSNQYNKPGTYLKRNARNRRPINDVHPYMYETDNIGNQKDSFPRPLRRKRRRQRAYTRTRRSKGSVSLDLSGEPDNGQVKVAPRSEAGVVDVPGEKYVGQHGIKRTCEDEYETHEHLRMPPNRTKKGKTTTRENTDYYFSTPHDILGLDQDLSKEYTNLNGSCIQIKKSVRREDSAASQGSTTIRASSPTTFAATKTLGRLSQPVRQAPSVQAANQLYHQQQQQQQQQQAQSRMQPQQIQQPQAMQQRQSVPVMMPQFRPQFIIPPQFIQNKSLGNHLRGDFSDQKAQEFAKLMRYVDAPNMQAQTMTKQDLLKKDNDDVLENIDRVLKSDRSGLNLFRDVSYTPSVKRDETAKDAANQNHNSASDGNKATVKRSSSGRTDKNSNNKRMNVELTLNAMPQYNPVKKLAPKRRKINFNKKSLKGGNQVKSPYCSDNNRNSINNNMPIKELPMESFPKPDQQTSEAQKQMLADPNLKIMENADDENNDNLKETLKEYINRQNEYNMGKQPEPEQDEEEITPDYQLEKKNMLEDQTEPTSAAEQRELGRKDPYSTPSLSADFETDNPLIVIPLKKEAGNSAIVNKNGEFDSGKEGFKVKEAKDVIHVRARPGAKNMVYKKEADQSGFDGSIFTKTVFNKVKEDLDDAERVELRDRNHYLAKNDKIKLNDYQNNIDYSYSNIIKEQNDKLDPGKQSNNADYDDYENFDMKRDLSSIGRANVFKSRKLNALDYDAYEPKIRKKRNSEDSQEDEEADDTDDSAEVDKRSEDEEPDEEPGNDSKEPIEHEKKVQKPSKISEFSPKKEESEMTLHMDQSSDVKRNDTENDFPPDDENESLKSDKNCEIGGSTGETDSMIPQPTPRPDYINNQQLADNNEQQQANELPHDVLQYADNVKQKSSVHNVQNLEGPKPQVYIDRGADTPNRINEDKLKTENSDKVVNTDADGKSDKENGVKVYPKDIEDNEQEAKSSTSVDLNSIKQILTDDDEIEDKNVERSISENKRSDGNGDGEGIREKTYSLPNAVDDAKHREMLVSKLEHLVNNYKSRIQNGAISEDVDSENIGKRSNNENITDREAVHHYQHKKKAPAIPRPTCISPMEKHVLKSKRTQFTKPREVYYEPESMADDLKEKLLFNKVYNRVVRKRKKSPDPFMYKIIDSVFGNDDDADDGMCRINLDEDRSEKPSKRTDEDKKESNNSDESESYTEDNELDDVSRQKKKTNISEELLEKEEIVKNEEEEDDDMQSESQPSNLIKKQTMDDSKVKLDNVDSFDDIIETPKQKALRKRETNKMNLEDFPNSYLSPMDENHGNDVHRKRRHLKYLHKPQKKVRQISYDDYVQQHGLGPKRLTSKEGGGGKPANFNQGQNSNIKQTEAKPTMAQPANSTGSAPQAPKKPEGATSVVNPTVAPPKGVDYKTIDKNCTSDFDDIKSNRSKMLECEVMKKEHEDMRRMLNGFLPIKLIDVFYERLKENPLLYNRFGGRIANSKECASENAHNIKQFREEQAKVDIKHAEEMLHEVIIMLNQIVADQVHRRTCLQLAPNLRMFVIRITKNLRNMKKNNQVAEGYPLPKIKSRSGDEMAIPAEADQGEFLFGDDDSETKISVDERTDVRRKIKLIEKLLDKYQSMSTKCQVEVEPVKDYLLQHLGLLMKMMDKQHGSATCATTPKDEEPLVREDELAPPHGNITLKNFAKLGKTAEIKATTAGNLATGAANVKLKERADSEVSQRQHLMLLRHQQAEERKLREQEMLRRMQQAQQEQLSQGYPMQQDTYQQQISQGAVGDVVEQRNAPVYENMATNFDNPQNINSQKNEDHLQSRAASNPQQNAPGPITQNEPPTAVHTGGGNESSSTVNAIVQHELDPTAKHYTNPETVTKDLMQLGLDVANTYMPGFDLNGMVKENMIKANIDLNAKGELIPHLSNMPQPQKPPAKSGPKKREIFDQQLNVEHVGNDEGSNYNLEEGIEKSVTSKNSGRVMSRNQELQDLIVTNMDSKPLFDRRRLAEHVANATQQTKQQTNQQPNQQPLTNNDAAKTNWDPANIDYANYGKKQFIWQPLLIKPTSIPDPDVEDTEYYSGHKYINPNLVNKDLLQLGLDGEINSYVLPFNLDSVVQAQIKAPPNTDAKFPVVKPATELTRTRKGMNKSHYNVSEKYKRLLDTYHSMREKRQNEERIGKLYGVKRTKVDDLKTINKEMDDVSKVSFEKPLVFSLEG</sequence>
<feature type="compositionally biased region" description="Polar residues" evidence="1">
    <location>
        <begin position="132"/>
        <end position="144"/>
    </location>
</feature>
<gene>
    <name evidence="2" type="ORF">QE152_g6979</name>
</gene>
<feature type="compositionally biased region" description="Polar residues" evidence="1">
    <location>
        <begin position="346"/>
        <end position="356"/>
    </location>
</feature>
<feature type="compositionally biased region" description="Polar residues" evidence="1">
    <location>
        <begin position="1375"/>
        <end position="1384"/>
    </location>
</feature>
<feature type="compositionally biased region" description="Basic and acidic residues" evidence="1">
    <location>
        <begin position="677"/>
        <end position="686"/>
    </location>
</feature>
<feature type="compositionally biased region" description="Polar residues" evidence="1">
    <location>
        <begin position="1490"/>
        <end position="1501"/>
    </location>
</feature>
<feature type="region of interest" description="Disordered" evidence="1">
    <location>
        <begin position="1473"/>
        <end position="1540"/>
    </location>
</feature>
<feature type="compositionally biased region" description="Basic and acidic residues" evidence="1">
    <location>
        <begin position="122"/>
        <end position="131"/>
    </location>
</feature>
<organism evidence="2 3">
    <name type="scientific">Popillia japonica</name>
    <name type="common">Japanese beetle</name>
    <dbReference type="NCBI Taxonomy" id="7064"/>
    <lineage>
        <taxon>Eukaryota</taxon>
        <taxon>Metazoa</taxon>
        <taxon>Ecdysozoa</taxon>
        <taxon>Arthropoda</taxon>
        <taxon>Hexapoda</taxon>
        <taxon>Insecta</taxon>
        <taxon>Pterygota</taxon>
        <taxon>Neoptera</taxon>
        <taxon>Endopterygota</taxon>
        <taxon>Coleoptera</taxon>
        <taxon>Polyphaga</taxon>
        <taxon>Scarabaeiformia</taxon>
        <taxon>Scarabaeidae</taxon>
        <taxon>Rutelinae</taxon>
        <taxon>Popillia</taxon>
    </lineage>
</organism>
<evidence type="ECO:0000313" key="2">
    <source>
        <dbReference type="EMBL" id="KAK9745351.1"/>
    </source>
</evidence>
<feature type="region of interest" description="Disordered" evidence="1">
    <location>
        <begin position="552"/>
        <end position="575"/>
    </location>
</feature>
<feature type="compositionally biased region" description="Low complexity" evidence="1">
    <location>
        <begin position="357"/>
        <end position="387"/>
    </location>
</feature>
<feature type="region of interest" description="Disordered" evidence="1">
    <location>
        <begin position="1118"/>
        <end position="1147"/>
    </location>
</feature>
<feature type="compositionally biased region" description="Basic and acidic residues" evidence="1">
    <location>
        <begin position="1057"/>
        <end position="1068"/>
    </location>
</feature>
<feature type="compositionally biased region" description="Polar residues" evidence="1">
    <location>
        <begin position="1925"/>
        <end position="1937"/>
    </location>
</feature>
<feature type="region of interest" description="Disordered" evidence="1">
    <location>
        <begin position="1925"/>
        <end position="1979"/>
    </location>
</feature>
<feature type="compositionally biased region" description="Basic and acidic residues" evidence="1">
    <location>
        <begin position="1305"/>
        <end position="1326"/>
    </location>
</feature>
<feature type="region of interest" description="Disordered" evidence="1">
    <location>
        <begin position="1302"/>
        <end position="1389"/>
    </location>
</feature>
<protein>
    <submittedName>
        <fullName evidence="2">Uncharacterized protein</fullName>
    </submittedName>
</protein>
<name>A0AAW1MGH6_POPJA</name>
<accession>A0AAW1MGH6</accession>
<feature type="region of interest" description="Disordered" evidence="1">
    <location>
        <begin position="306"/>
        <end position="387"/>
    </location>
</feature>
<feature type="region of interest" description="Disordered" evidence="1">
    <location>
        <begin position="1030"/>
        <end position="1105"/>
    </location>
</feature>
<feature type="compositionally biased region" description="Basic and acidic residues" evidence="1">
    <location>
        <begin position="1075"/>
        <end position="1092"/>
    </location>
</feature>
<reference evidence="2 3" key="1">
    <citation type="journal article" date="2024" name="BMC Genomics">
        <title>De novo assembly and annotation of Popillia japonica's genome with initial clues to its potential as an invasive pest.</title>
        <authorList>
            <person name="Cucini C."/>
            <person name="Boschi S."/>
            <person name="Funari R."/>
            <person name="Cardaioli E."/>
            <person name="Iannotti N."/>
            <person name="Marturano G."/>
            <person name="Paoli F."/>
            <person name="Bruttini M."/>
            <person name="Carapelli A."/>
            <person name="Frati F."/>
            <person name="Nardi F."/>
        </authorList>
    </citation>
    <scope>NUCLEOTIDE SEQUENCE [LARGE SCALE GENOMIC DNA]</scope>
    <source>
        <strain evidence="2">DMR45628</strain>
    </source>
</reference>
<feature type="compositionally biased region" description="Polar residues" evidence="1">
    <location>
        <begin position="998"/>
        <end position="1013"/>
    </location>
</feature>
<feature type="region of interest" description="Disordered" evidence="1">
    <location>
        <begin position="1412"/>
        <end position="1445"/>
    </location>
</feature>
<dbReference type="EMBL" id="JASPKY010000049">
    <property type="protein sequence ID" value="KAK9745351.1"/>
    <property type="molecule type" value="Genomic_DNA"/>
</dbReference>
<feature type="region of interest" description="Disordered" evidence="1">
    <location>
        <begin position="122"/>
        <end position="217"/>
    </location>
</feature>
<keyword evidence="3" id="KW-1185">Reference proteome</keyword>
<feature type="compositionally biased region" description="Basic and acidic residues" evidence="1">
    <location>
        <begin position="911"/>
        <end position="923"/>
    </location>
</feature>
<proteinExistence type="predicted"/>
<feature type="region of interest" description="Disordered" evidence="1">
    <location>
        <begin position="2045"/>
        <end position="2064"/>
    </location>
</feature>
<feature type="compositionally biased region" description="Acidic residues" evidence="1">
    <location>
        <begin position="1327"/>
        <end position="1341"/>
    </location>
</feature>